<keyword evidence="3" id="KW-1185">Reference proteome</keyword>
<keyword evidence="1" id="KW-1133">Transmembrane helix</keyword>
<name>A0A0E3Q3Y0_9EURY</name>
<gene>
    <name evidence="2" type="ORF">MSVAZ_0961</name>
</gene>
<evidence type="ECO:0000313" key="3">
    <source>
        <dbReference type="Proteomes" id="UP000033096"/>
    </source>
</evidence>
<reference evidence="2 3" key="1">
    <citation type="submission" date="2014-07" db="EMBL/GenBank/DDBJ databases">
        <title>Methanogenic archaea and the global carbon cycle.</title>
        <authorList>
            <person name="Henriksen J.R."/>
            <person name="Luke J."/>
            <person name="Reinhart S."/>
            <person name="Benedict M.N."/>
            <person name="Youngblut N.D."/>
            <person name="Metcalf M.E."/>
            <person name="Whitaker R.J."/>
            <person name="Metcalf W.W."/>
        </authorList>
    </citation>
    <scope>NUCLEOTIDE SEQUENCE [LARGE SCALE GENOMIC DNA]</scope>
    <source>
        <strain evidence="2 3">Z-761</strain>
    </source>
</reference>
<dbReference type="RefSeq" id="WP_048118845.1">
    <property type="nucleotide sequence ID" value="NZ_CP009520.1"/>
</dbReference>
<protein>
    <submittedName>
        <fullName evidence="2">Uncharacterized protein</fullName>
    </submittedName>
</protein>
<keyword evidence="1" id="KW-0472">Membrane</keyword>
<feature type="transmembrane region" description="Helical" evidence="1">
    <location>
        <begin position="12"/>
        <end position="31"/>
    </location>
</feature>
<dbReference type="HOGENOM" id="CLU_079273_0_0_2"/>
<sequence length="301" mass="33460">MKQKDPATKNQRYLAVFLAFTMLLSAGAIFFSGNSNKDKSDNASSSGNLEENNTIAFSQIPGRQVHHEFNSIADGLNMSPEGVVSASYVDLQRTTGTPFEQFFGNQTIMYSLYGADVTKRYGARYADGNGFELHQIPEHKMIMPWGAVQYDNYSLLARTNNTYDIWNVAGSPVILGSRQSVQDVIDVLQGNATASTEYNSLLSQANTEGSLYQELTVKTNNSTFPADQRYMDIKKLDDGSYSQTFLYLNPESNFTDEIKALQANSTERGVTYNVTTSGNITKMMITSDFRSLLNETEMLSQ</sequence>
<proteinExistence type="predicted"/>
<accession>A0A0E3Q3Y0</accession>
<keyword evidence="1" id="KW-0812">Transmembrane</keyword>
<dbReference type="AlphaFoldDB" id="A0A0E3Q3Y0"/>
<dbReference type="EMBL" id="CP009520">
    <property type="protein sequence ID" value="AKB43230.1"/>
    <property type="molecule type" value="Genomic_DNA"/>
</dbReference>
<dbReference type="Proteomes" id="UP000033096">
    <property type="component" value="Chromosome"/>
</dbReference>
<organism evidence="2 3">
    <name type="scientific">Methanosarcina vacuolata Z-761</name>
    <dbReference type="NCBI Taxonomy" id="1434123"/>
    <lineage>
        <taxon>Archaea</taxon>
        <taxon>Methanobacteriati</taxon>
        <taxon>Methanobacteriota</taxon>
        <taxon>Stenosarchaea group</taxon>
        <taxon>Methanomicrobia</taxon>
        <taxon>Methanosarcinales</taxon>
        <taxon>Methanosarcinaceae</taxon>
        <taxon>Methanosarcina</taxon>
    </lineage>
</organism>
<evidence type="ECO:0000256" key="1">
    <source>
        <dbReference type="SAM" id="Phobius"/>
    </source>
</evidence>
<dbReference type="KEGG" id="mvc:MSVAZ_0961"/>
<dbReference type="STRING" id="1434123.MSVAZ_0961"/>
<dbReference type="GeneID" id="24809361"/>
<dbReference type="PATRIC" id="fig|1434123.4.peg.1118"/>
<evidence type="ECO:0000313" key="2">
    <source>
        <dbReference type="EMBL" id="AKB43230.1"/>
    </source>
</evidence>